<feature type="compositionally biased region" description="Acidic residues" evidence="5">
    <location>
        <begin position="108"/>
        <end position="123"/>
    </location>
</feature>
<comment type="similarity">
    <text evidence="2">Belongs to the HDGF family.</text>
</comment>
<evidence type="ECO:0000256" key="3">
    <source>
        <dbReference type="ARBA" id="ARBA00023054"/>
    </source>
</evidence>
<dbReference type="SMART" id="SM00293">
    <property type="entry name" value="PWWP"/>
    <property type="match status" value="1"/>
</dbReference>
<proteinExistence type="evidence at transcript level"/>
<feature type="compositionally biased region" description="Acidic residues" evidence="5">
    <location>
        <begin position="143"/>
        <end position="163"/>
    </location>
</feature>
<dbReference type="AlphaFoldDB" id="A0A6F9DDP8"/>
<evidence type="ECO:0000256" key="1">
    <source>
        <dbReference type="ARBA" id="ARBA00004123"/>
    </source>
</evidence>
<comment type="subcellular location">
    <subcellularLocation>
        <location evidence="1">Nucleus</location>
    </subcellularLocation>
</comment>
<dbReference type="SUPFAM" id="SSF140576">
    <property type="entry name" value="HIV integrase-binding domain"/>
    <property type="match status" value="1"/>
</dbReference>
<accession>A0A6F9DDP8</accession>
<dbReference type="EMBL" id="LR785705">
    <property type="protein sequence ID" value="CAB3252167.1"/>
    <property type="molecule type" value="mRNA"/>
</dbReference>
<dbReference type="Pfam" id="PF11467">
    <property type="entry name" value="LEDGF"/>
    <property type="match status" value="1"/>
</dbReference>
<name>A0A6F9DDP8_9ASCI</name>
<feature type="domain" description="PWWP" evidence="6">
    <location>
        <begin position="14"/>
        <end position="71"/>
    </location>
</feature>
<sequence length="481" mass="54555">MPKKPSNRPAQYNAGDLIFAKMKGYPHWPARIDDLPEGAVKPPSKKYPIFFFGTHETGFLAATEIYPYEEYKKKFGQPRQRPFYNAGLWEIENDPTVMFRGRGSNLEEQGEEAGSDAISDEEPQNQKSINDPPAPVSESDSSPAEEDYDEESSPEVDTSDDDDFTVKKDGAKASGGSKSAKSSSENDSSHEVEQPPKKKRKKSVQESQKSNEKKPRTQKKKQDSKPMSDSSDLSSSDSETEDVVSSWKRKDAERKEKQKLEAEKRLEEETKKMKAIEKEVDRQQKDISQQQTKNEKKKSKSDSTKHKERKKSKDDRKRKSEVKPEHKPKKKETKKVTKIRQMEIESDDESPKIATKQSKSRKPSAEKATTGPNLLPQQELEMYEKVLKSALTVENPDIDKALSVLDLIEQVQITADLLKKCQSLVTTVKKIRRYRASQKIMDKSDKVYNRFKIIFTGLENGAAVTAAAVTKTVKEKEPSDT</sequence>
<feature type="region of interest" description="Disordered" evidence="5">
    <location>
        <begin position="99"/>
        <end position="373"/>
    </location>
</feature>
<reference evidence="7" key="1">
    <citation type="submission" date="2020-04" db="EMBL/GenBank/DDBJ databases">
        <authorList>
            <person name="Neveu A P."/>
        </authorList>
    </citation>
    <scope>NUCLEOTIDE SEQUENCE</scope>
    <source>
        <tissue evidence="7">Whole embryo</tissue>
    </source>
</reference>
<dbReference type="InterPro" id="IPR036218">
    <property type="entry name" value="HIVI-bd_sf"/>
</dbReference>
<feature type="compositionally biased region" description="Basic residues" evidence="5">
    <location>
        <begin position="326"/>
        <end position="338"/>
    </location>
</feature>
<dbReference type="PANTHER" id="PTHR12550">
    <property type="entry name" value="HEPATOMA-DERIVED GROWTH FACTOR-RELATED"/>
    <property type="match status" value="1"/>
</dbReference>
<dbReference type="GO" id="GO:0005634">
    <property type="term" value="C:nucleus"/>
    <property type="evidence" value="ECO:0007669"/>
    <property type="project" value="UniProtKB-SubCell"/>
</dbReference>
<evidence type="ECO:0000256" key="2">
    <source>
        <dbReference type="ARBA" id="ARBA00005309"/>
    </source>
</evidence>
<protein>
    <submittedName>
        <fullName evidence="7">Hepatoma-derived growth factor-related protein 2-like</fullName>
    </submittedName>
</protein>
<keyword evidence="4" id="KW-0539">Nucleus</keyword>
<dbReference type="PANTHER" id="PTHR12550:SF70">
    <property type="entry name" value="JIL-1 ANCHORING AND STABILIZING PROTEIN, ISOFORM A"/>
    <property type="match status" value="1"/>
</dbReference>
<dbReference type="Gene3D" id="2.30.30.140">
    <property type="match status" value="1"/>
</dbReference>
<dbReference type="Pfam" id="PF00855">
    <property type="entry name" value="PWWP"/>
    <property type="match status" value="1"/>
</dbReference>
<evidence type="ECO:0000256" key="5">
    <source>
        <dbReference type="SAM" id="MobiDB-lite"/>
    </source>
</evidence>
<dbReference type="FunFam" id="2.30.30.140:FF:000017">
    <property type="entry name" value="hepatoma-derived growth factor isoform X1"/>
    <property type="match status" value="1"/>
</dbReference>
<feature type="compositionally biased region" description="Low complexity" evidence="5">
    <location>
        <begin position="228"/>
        <end position="237"/>
    </location>
</feature>
<gene>
    <name evidence="7" type="primary">Hdgf2</name>
</gene>
<feature type="compositionally biased region" description="Basic and acidic residues" evidence="5">
    <location>
        <begin position="187"/>
        <end position="196"/>
    </location>
</feature>
<dbReference type="InterPro" id="IPR035441">
    <property type="entry name" value="TFIIS/LEDGF_dom_sf"/>
</dbReference>
<dbReference type="SUPFAM" id="SSF63748">
    <property type="entry name" value="Tudor/PWWP/MBT"/>
    <property type="match status" value="1"/>
</dbReference>
<feature type="compositionally biased region" description="Basic and acidic residues" evidence="5">
    <location>
        <begin position="209"/>
        <end position="226"/>
    </location>
</feature>
<evidence type="ECO:0000259" key="6">
    <source>
        <dbReference type="PROSITE" id="PS50812"/>
    </source>
</evidence>
<dbReference type="Gene3D" id="1.20.930.10">
    <property type="entry name" value="Conserved domain common to transcription factors TFIIS, elongin A, CRSP70"/>
    <property type="match status" value="1"/>
</dbReference>
<keyword evidence="3" id="KW-0175">Coiled coil</keyword>
<dbReference type="CDD" id="cd05834">
    <property type="entry name" value="PWWP_HRP"/>
    <property type="match status" value="1"/>
</dbReference>
<dbReference type="InterPro" id="IPR021567">
    <property type="entry name" value="LEDGF_IBD"/>
</dbReference>
<evidence type="ECO:0000256" key="4">
    <source>
        <dbReference type="ARBA" id="ARBA00023242"/>
    </source>
</evidence>
<feature type="compositionally biased region" description="Basic and acidic residues" evidence="5">
    <location>
        <begin position="248"/>
        <end position="285"/>
    </location>
</feature>
<organism evidence="7">
    <name type="scientific">Phallusia mammillata</name>
    <dbReference type="NCBI Taxonomy" id="59560"/>
    <lineage>
        <taxon>Eukaryota</taxon>
        <taxon>Metazoa</taxon>
        <taxon>Chordata</taxon>
        <taxon>Tunicata</taxon>
        <taxon>Ascidiacea</taxon>
        <taxon>Phlebobranchia</taxon>
        <taxon>Ascidiidae</taxon>
        <taxon>Phallusia</taxon>
    </lineage>
</organism>
<dbReference type="InterPro" id="IPR000313">
    <property type="entry name" value="PWWP_dom"/>
</dbReference>
<evidence type="ECO:0000313" key="7">
    <source>
        <dbReference type="EMBL" id="CAB3252167.1"/>
    </source>
</evidence>
<dbReference type="PROSITE" id="PS50812">
    <property type="entry name" value="PWWP"/>
    <property type="match status" value="1"/>
</dbReference>
<feature type="compositionally biased region" description="Basic and acidic residues" evidence="5">
    <location>
        <begin position="300"/>
        <end position="325"/>
    </location>
</feature>
<feature type="compositionally biased region" description="Low complexity" evidence="5">
    <location>
        <begin position="172"/>
        <end position="183"/>
    </location>
</feature>